<name>A0A1H1PFT3_9MICO</name>
<sequence length="465" mass="49245">MAKSVSSFRCVECGWTSIRWVGRCGECQQWGTVLDTADQGASARALKPVQVSDARAARPITAVTTESVQHWPSGINEFDRVLGGGIVPGAAILLSGEPGVGKSTLLLEVAARAAATGQKVLYVSAEESVQQVRLRAERTNALVPTLFLAAETDLATILGQIDAVGPQLLIVDSVQTVASSNSDSLAGQPSQVREVASTLIRVAKDRHLPVLLVGHVTKDGSIAGPRLLEHLVDVVCQFEGDRQTALRFVRALKNRFGPTDEVGCFEMTGDGIAEVPDPSGLFLSRGATGVSGTCVTVALEGRRALPVEVQALLVKSTGPQPRRVVNGVDPSRVAMILAVLERRAKLSGVGQLDVYISTVGGVRLTEPAADLAIAVAIASAMHDRPVPHDMAAYGEISLAGEVRPVNAGKHRGAEARRLGFNKILDAELGSVTAALERLRLAGPGTPAEQRERRVEARERELDRVF</sequence>
<dbReference type="SUPFAM" id="SSF52540">
    <property type="entry name" value="P-loop containing nucleoside triphosphate hydrolases"/>
    <property type="match status" value="1"/>
</dbReference>
<organism evidence="15 16">
    <name type="scientific">Microterricola viridarii</name>
    <dbReference type="NCBI Taxonomy" id="412690"/>
    <lineage>
        <taxon>Bacteria</taxon>
        <taxon>Bacillati</taxon>
        <taxon>Actinomycetota</taxon>
        <taxon>Actinomycetes</taxon>
        <taxon>Micrococcales</taxon>
        <taxon>Microbacteriaceae</taxon>
        <taxon>Microterricola</taxon>
    </lineage>
</organism>
<evidence type="ECO:0000256" key="6">
    <source>
        <dbReference type="ARBA" id="ARBA00022833"/>
    </source>
</evidence>
<keyword evidence="16" id="KW-1185">Reference proteome</keyword>
<evidence type="ECO:0000256" key="2">
    <source>
        <dbReference type="ARBA" id="ARBA00022741"/>
    </source>
</evidence>
<dbReference type="RefSeq" id="WP_083362952.1">
    <property type="nucleotide sequence ID" value="NZ_LT629742.1"/>
</dbReference>
<feature type="short sequence motif" description="RadA KNRFG motif" evidence="11">
    <location>
        <begin position="253"/>
        <end position="257"/>
    </location>
</feature>
<dbReference type="InterPro" id="IPR003593">
    <property type="entry name" value="AAA+_ATPase"/>
</dbReference>
<comment type="similarity">
    <text evidence="11 13">Belongs to the RecA family. RadA subfamily.</text>
</comment>
<dbReference type="GO" id="GO:0006508">
    <property type="term" value="P:proteolysis"/>
    <property type="evidence" value="ECO:0007669"/>
    <property type="project" value="InterPro"/>
</dbReference>
<dbReference type="PANTHER" id="PTHR32472">
    <property type="entry name" value="DNA REPAIR PROTEIN RADA"/>
    <property type="match status" value="1"/>
</dbReference>
<evidence type="ECO:0000256" key="10">
    <source>
        <dbReference type="ARBA" id="ARBA00023204"/>
    </source>
</evidence>
<keyword evidence="1 11" id="KW-0479">Metal-binding</keyword>
<dbReference type="Proteomes" id="UP000181956">
    <property type="component" value="Chromosome I"/>
</dbReference>
<keyword evidence="5" id="KW-0378">Hydrolase</keyword>
<dbReference type="SUPFAM" id="SSF54211">
    <property type="entry name" value="Ribosomal protein S5 domain 2-like"/>
    <property type="match status" value="1"/>
</dbReference>
<evidence type="ECO:0000256" key="3">
    <source>
        <dbReference type="ARBA" id="ARBA00022763"/>
    </source>
</evidence>
<dbReference type="GO" id="GO:0000725">
    <property type="term" value="P:recombinational repair"/>
    <property type="evidence" value="ECO:0007669"/>
    <property type="project" value="UniProtKB-UniRule"/>
</dbReference>
<keyword evidence="10 11" id="KW-0234">DNA repair</keyword>
<evidence type="ECO:0000256" key="9">
    <source>
        <dbReference type="ARBA" id="ARBA00023125"/>
    </source>
</evidence>
<feature type="region of interest" description="Lon-protease-like" evidence="11">
    <location>
        <begin position="353"/>
        <end position="465"/>
    </location>
</feature>
<evidence type="ECO:0000313" key="15">
    <source>
        <dbReference type="EMBL" id="SDS09940.1"/>
    </source>
</evidence>
<keyword evidence="2 11" id="KW-0547">Nucleotide-binding</keyword>
<dbReference type="HAMAP" id="MF_01498">
    <property type="entry name" value="RadA_bact"/>
    <property type="match status" value="1"/>
</dbReference>
<evidence type="ECO:0000256" key="7">
    <source>
        <dbReference type="ARBA" id="ARBA00022840"/>
    </source>
</evidence>
<proteinExistence type="inferred from homology"/>
<dbReference type="GO" id="GO:0008270">
    <property type="term" value="F:zinc ion binding"/>
    <property type="evidence" value="ECO:0007669"/>
    <property type="project" value="UniProtKB-KW"/>
</dbReference>
<reference evidence="16" key="1">
    <citation type="submission" date="2016-10" db="EMBL/GenBank/DDBJ databases">
        <authorList>
            <person name="Varghese N."/>
            <person name="Submissions S."/>
        </authorList>
    </citation>
    <scope>NUCLEOTIDE SEQUENCE [LARGE SCALE GENOMIC DNA]</scope>
    <source>
        <strain evidence="16">DSM 21772</strain>
    </source>
</reference>
<dbReference type="Pfam" id="PF18073">
    <property type="entry name" value="Zn_ribbon_LapB"/>
    <property type="match status" value="1"/>
</dbReference>
<evidence type="ECO:0000313" key="16">
    <source>
        <dbReference type="Proteomes" id="UP000181956"/>
    </source>
</evidence>
<dbReference type="InterPro" id="IPR014721">
    <property type="entry name" value="Ribsml_uS5_D2-typ_fold_subgr"/>
</dbReference>
<dbReference type="CDD" id="cd01121">
    <property type="entry name" value="RadA_SMS_N"/>
    <property type="match status" value="1"/>
</dbReference>
<dbReference type="Pfam" id="PF05362">
    <property type="entry name" value="Lon_C"/>
    <property type="match status" value="1"/>
</dbReference>
<gene>
    <name evidence="11" type="primary">radA</name>
    <name evidence="15" type="ORF">SAMN04489834_0860</name>
</gene>
<dbReference type="AlphaFoldDB" id="A0A1H1PFT3"/>
<dbReference type="InterPro" id="IPR020568">
    <property type="entry name" value="Ribosomal_Su5_D2-typ_SF"/>
</dbReference>
<evidence type="ECO:0000256" key="12">
    <source>
        <dbReference type="NCBIfam" id="TIGR00416"/>
    </source>
</evidence>
<comment type="domain">
    <text evidence="11">The middle region has homology to RecA with ATPase motifs including the RadA KNRFG motif, while the C-terminus is homologous to Lon protease.</text>
</comment>
<keyword evidence="7 11" id="KW-0067">ATP-binding</keyword>
<keyword evidence="4 13" id="KW-0863">Zinc-finger</keyword>
<dbReference type="InterPro" id="IPR041166">
    <property type="entry name" value="Rubredoxin_2"/>
</dbReference>
<feature type="domain" description="RecA family profile 1" evidence="14">
    <location>
        <begin position="67"/>
        <end position="216"/>
    </location>
</feature>
<keyword evidence="6 13" id="KW-0862">Zinc</keyword>
<dbReference type="GO" id="GO:0004176">
    <property type="term" value="F:ATP-dependent peptidase activity"/>
    <property type="evidence" value="ECO:0007669"/>
    <property type="project" value="InterPro"/>
</dbReference>
<dbReference type="InterPro" id="IPR027417">
    <property type="entry name" value="P-loop_NTPase"/>
</dbReference>
<comment type="function">
    <text evidence="11">Plays a role in repairing double-strand DNA breaks, probably involving stabilizing or processing branched DNA or blocked replication forks.</text>
</comment>
<protein>
    <recommendedName>
        <fullName evidence="11 12">DNA repair protein RadA</fullName>
    </recommendedName>
</protein>
<dbReference type="GO" id="GO:0140664">
    <property type="term" value="F:ATP-dependent DNA damage sensor activity"/>
    <property type="evidence" value="ECO:0007669"/>
    <property type="project" value="InterPro"/>
</dbReference>
<dbReference type="OrthoDB" id="9803906at2"/>
<dbReference type="InterPro" id="IPR020588">
    <property type="entry name" value="RecA_ATP-bd"/>
</dbReference>
<dbReference type="Pfam" id="PF13481">
    <property type="entry name" value="AAA_25"/>
    <property type="match status" value="1"/>
</dbReference>
<dbReference type="NCBIfam" id="TIGR00416">
    <property type="entry name" value="sms"/>
    <property type="match status" value="1"/>
</dbReference>
<evidence type="ECO:0000256" key="11">
    <source>
        <dbReference type="HAMAP-Rule" id="MF_01498"/>
    </source>
</evidence>
<dbReference type="InterPro" id="IPR004504">
    <property type="entry name" value="DNA_repair_RadA"/>
</dbReference>
<dbReference type="PROSITE" id="PS50162">
    <property type="entry name" value="RECA_2"/>
    <property type="match status" value="1"/>
</dbReference>
<comment type="function">
    <text evidence="13">DNA-dependent ATPase involved in processing of recombination intermediates, plays a role in repairing DNA breaks. Stimulates the branch migration of RecA-mediated strand transfer reactions, allowing the 3' invading strand to extend heteroduplex DNA faster. Binds ssDNA in the presence of ADP but not other nucleotides, has ATPase activity that is stimulated by ssDNA and various branched DNA structures, but inhibited by SSB. Does not have RecA's homology-searching function.</text>
</comment>
<dbReference type="SMART" id="SM00382">
    <property type="entry name" value="AAA"/>
    <property type="match status" value="1"/>
</dbReference>
<dbReference type="Gene3D" id="3.40.50.300">
    <property type="entry name" value="P-loop containing nucleotide triphosphate hydrolases"/>
    <property type="match status" value="1"/>
</dbReference>
<evidence type="ECO:0000256" key="13">
    <source>
        <dbReference type="RuleBase" id="RU003555"/>
    </source>
</evidence>
<dbReference type="PANTHER" id="PTHR32472:SF10">
    <property type="entry name" value="DNA REPAIR PROTEIN RADA-LIKE PROTEIN"/>
    <property type="match status" value="1"/>
</dbReference>
<keyword evidence="9 11" id="KW-0238">DNA-binding</keyword>
<keyword evidence="8 11" id="KW-0346">Stress response</keyword>
<dbReference type="GO" id="GO:0003684">
    <property type="term" value="F:damaged DNA binding"/>
    <property type="evidence" value="ECO:0007669"/>
    <property type="project" value="InterPro"/>
</dbReference>
<dbReference type="STRING" id="412690.SAMN04489834_0860"/>
<evidence type="ECO:0000256" key="4">
    <source>
        <dbReference type="ARBA" id="ARBA00022771"/>
    </source>
</evidence>
<evidence type="ECO:0000256" key="8">
    <source>
        <dbReference type="ARBA" id="ARBA00023016"/>
    </source>
</evidence>
<dbReference type="EMBL" id="LT629742">
    <property type="protein sequence ID" value="SDS09940.1"/>
    <property type="molecule type" value="Genomic_DNA"/>
</dbReference>
<dbReference type="GO" id="GO:0004252">
    <property type="term" value="F:serine-type endopeptidase activity"/>
    <property type="evidence" value="ECO:0007669"/>
    <property type="project" value="InterPro"/>
</dbReference>
<evidence type="ECO:0000256" key="1">
    <source>
        <dbReference type="ARBA" id="ARBA00022723"/>
    </source>
</evidence>
<evidence type="ECO:0000256" key="5">
    <source>
        <dbReference type="ARBA" id="ARBA00022801"/>
    </source>
</evidence>
<dbReference type="FunFam" id="3.40.50.300:FF:000050">
    <property type="entry name" value="DNA repair protein RadA"/>
    <property type="match status" value="1"/>
</dbReference>
<dbReference type="GO" id="GO:0005829">
    <property type="term" value="C:cytosol"/>
    <property type="evidence" value="ECO:0007669"/>
    <property type="project" value="TreeGrafter"/>
</dbReference>
<dbReference type="InterPro" id="IPR008269">
    <property type="entry name" value="Lon_proteolytic"/>
</dbReference>
<feature type="binding site" evidence="11">
    <location>
        <begin position="96"/>
        <end position="103"/>
    </location>
    <ligand>
        <name>ATP</name>
        <dbReference type="ChEBI" id="CHEBI:30616"/>
    </ligand>
</feature>
<evidence type="ECO:0000259" key="14">
    <source>
        <dbReference type="PROSITE" id="PS50162"/>
    </source>
</evidence>
<dbReference type="Gene3D" id="3.30.230.10">
    <property type="match status" value="1"/>
</dbReference>
<dbReference type="GO" id="GO:0005524">
    <property type="term" value="F:ATP binding"/>
    <property type="evidence" value="ECO:0007669"/>
    <property type="project" value="UniProtKB-UniRule"/>
</dbReference>
<accession>A0A1H1PFT3</accession>
<keyword evidence="3 11" id="KW-0227">DNA damage</keyword>
<dbReference type="PRINTS" id="PR01874">
    <property type="entry name" value="DNAREPAIRADA"/>
</dbReference>